<evidence type="ECO:0000313" key="2">
    <source>
        <dbReference type="Proteomes" id="UP000245995"/>
    </source>
</evidence>
<dbReference type="EMBL" id="LT556085">
    <property type="protein sequence ID" value="SAZ41139.1"/>
    <property type="molecule type" value="Genomic_DNA"/>
</dbReference>
<dbReference type="Proteomes" id="UP000245995">
    <property type="component" value="Chromosome CITRO92"/>
</dbReference>
<accession>A0AAX2BI88</accession>
<proteinExistence type="predicted"/>
<gene>
    <name evidence="1" type="ORF">CITRO92_2054</name>
</gene>
<evidence type="ECO:0000313" key="1">
    <source>
        <dbReference type="EMBL" id="SAZ41139.1"/>
    </source>
</evidence>
<organism evidence="1 2">
    <name type="scientific">Citrobacter amalonaticus</name>
    <dbReference type="NCBI Taxonomy" id="35703"/>
    <lineage>
        <taxon>Bacteria</taxon>
        <taxon>Pseudomonadati</taxon>
        <taxon>Pseudomonadota</taxon>
        <taxon>Gammaproteobacteria</taxon>
        <taxon>Enterobacterales</taxon>
        <taxon>Enterobacteriaceae</taxon>
        <taxon>Citrobacter</taxon>
    </lineage>
</organism>
<dbReference type="AlphaFoldDB" id="A0AAX2BI88"/>
<reference evidence="1 2" key="1">
    <citation type="submission" date="2016-04" db="EMBL/GenBank/DDBJ databases">
        <authorList>
            <person name="Regsiter A."/>
            <person name="William W."/>
        </authorList>
    </citation>
    <scope>NUCLEOTIDE SEQUENCE [LARGE SCALE GENOMIC DNA]</scope>
    <source>
        <strain evidence="1 2">92</strain>
    </source>
</reference>
<name>A0AAX2BI88_CITAM</name>
<sequence length="47" mass="5211">MQKGIVLQLFVTGNKKSPIVVDRITSYSHGICANRNIHSPSCVRKLT</sequence>
<protein>
    <submittedName>
        <fullName evidence="1">Uncharacterized protein</fullName>
    </submittedName>
</protein>